<dbReference type="Gene3D" id="3.40.50.720">
    <property type="entry name" value="NAD(P)-binding Rossmann-like Domain"/>
    <property type="match status" value="2"/>
</dbReference>
<keyword evidence="2" id="KW-0520">NAD</keyword>
<dbReference type="EMBL" id="JANCPR020000025">
    <property type="protein sequence ID" value="MDJ1134968.1"/>
    <property type="molecule type" value="Genomic_DNA"/>
</dbReference>
<dbReference type="CDD" id="cd05300">
    <property type="entry name" value="2-Hacid_dh_1"/>
    <property type="match status" value="1"/>
</dbReference>
<proteinExistence type="predicted"/>
<dbReference type="Pfam" id="PF02826">
    <property type="entry name" value="2-Hacid_dh_C"/>
    <property type="match status" value="1"/>
</dbReference>
<dbReference type="Proteomes" id="UP001214441">
    <property type="component" value="Unassembled WGS sequence"/>
</dbReference>
<evidence type="ECO:0000259" key="3">
    <source>
        <dbReference type="Pfam" id="PF02826"/>
    </source>
</evidence>
<feature type="domain" description="D-isomer specific 2-hydroxyacid dehydrogenase NAD-binding" evidence="3">
    <location>
        <begin position="120"/>
        <end position="292"/>
    </location>
</feature>
<name>A0ABT7A2W9_9ACTN</name>
<comment type="caution">
    <text evidence="4">The sequence shown here is derived from an EMBL/GenBank/DDBJ whole genome shotgun (WGS) entry which is preliminary data.</text>
</comment>
<dbReference type="PANTHER" id="PTHR43333">
    <property type="entry name" value="2-HACID_DH_C DOMAIN-CONTAINING PROTEIN"/>
    <property type="match status" value="1"/>
</dbReference>
<evidence type="ECO:0000313" key="5">
    <source>
        <dbReference type="Proteomes" id="UP001214441"/>
    </source>
</evidence>
<accession>A0ABT7A2W9</accession>
<dbReference type="SUPFAM" id="SSF51735">
    <property type="entry name" value="NAD(P)-binding Rossmann-fold domains"/>
    <property type="match status" value="1"/>
</dbReference>
<protein>
    <submittedName>
        <fullName evidence="4">D-2-hydroxyacid dehydrogenase</fullName>
    </submittedName>
</protein>
<dbReference type="InterPro" id="IPR006140">
    <property type="entry name" value="D-isomer_DH_NAD-bd"/>
</dbReference>
<sequence length="327" mass="34397">MTDGVDVEWVAGQLERAVVLADPSLSPELTGGLEEFTGRPLGEGTGPVVHVGPTLPAEFRAGRRSAGDGSEGSDRLMWVHSTNAGVDGMLGDVSPWPEGVLLTRTVGRMGERIGQYVLAWALADCQDVRGFLRQHASRTWRRLPTELAEGRRAVIFGTGSIGAAVAAALRCCGIRTTGVARTPREAPGFDEVFALEAPELTEALGQAHWVVNALPLTPATTGLFGPRLLSAMNGATFVNVGRGESVQTEALAKALETGDVGGAVLDVLPDEPAPPDSPLWDLPNTVITSHSAGITTPTDVLTDFRTAWHALRSGQRPALSVQLGLGY</sequence>
<evidence type="ECO:0000313" key="4">
    <source>
        <dbReference type="EMBL" id="MDJ1134968.1"/>
    </source>
</evidence>
<gene>
    <name evidence="4" type="ORF">NMN56_024015</name>
</gene>
<evidence type="ECO:0000256" key="2">
    <source>
        <dbReference type="ARBA" id="ARBA00023027"/>
    </source>
</evidence>
<evidence type="ECO:0000256" key="1">
    <source>
        <dbReference type="ARBA" id="ARBA00023002"/>
    </source>
</evidence>
<keyword evidence="1" id="KW-0560">Oxidoreductase</keyword>
<dbReference type="RefSeq" id="WP_274041422.1">
    <property type="nucleotide sequence ID" value="NZ_JANCPR020000025.1"/>
</dbReference>
<keyword evidence="5" id="KW-1185">Reference proteome</keyword>
<dbReference type="PANTHER" id="PTHR43333:SF1">
    <property type="entry name" value="D-ISOMER SPECIFIC 2-HYDROXYACID DEHYDROGENASE NAD-BINDING DOMAIN-CONTAINING PROTEIN"/>
    <property type="match status" value="1"/>
</dbReference>
<dbReference type="InterPro" id="IPR036291">
    <property type="entry name" value="NAD(P)-bd_dom_sf"/>
</dbReference>
<reference evidence="4 5" key="1">
    <citation type="submission" date="2023-05" db="EMBL/GenBank/DDBJ databases">
        <title>Streptantibioticus silvisoli sp. nov., acidotolerant actinomycetes 1 from pine litter.</title>
        <authorList>
            <person name="Swiecimska M."/>
            <person name="Golinska P."/>
            <person name="Sangal V."/>
            <person name="Wachnowicz B."/>
            <person name="Goodfellow M."/>
        </authorList>
    </citation>
    <scope>NUCLEOTIDE SEQUENCE [LARGE SCALE GENOMIC DNA]</scope>
    <source>
        <strain evidence="4 5">DSM 42109</strain>
    </source>
</reference>
<organism evidence="4 5">
    <name type="scientific">Streptomyces iconiensis</name>
    <dbReference type="NCBI Taxonomy" id="1384038"/>
    <lineage>
        <taxon>Bacteria</taxon>
        <taxon>Bacillati</taxon>
        <taxon>Actinomycetota</taxon>
        <taxon>Actinomycetes</taxon>
        <taxon>Kitasatosporales</taxon>
        <taxon>Streptomycetaceae</taxon>
        <taxon>Streptomyces</taxon>
    </lineage>
</organism>